<comment type="caution">
    <text evidence="2">The sequence shown here is derived from an EMBL/GenBank/DDBJ whole genome shotgun (WGS) entry which is preliminary data.</text>
</comment>
<dbReference type="AlphaFoldDB" id="A0AAW5RMU1"/>
<sequence length="60" mass="6718">MELHLKPKEGLTLRKPDGSKLAAEGERVPRTSFWLKRLADGDVEHVKPAAKATKKPQVKE</sequence>
<dbReference type="InterPro" id="IPR024400">
    <property type="entry name" value="DUF2635"/>
</dbReference>
<evidence type="ECO:0000313" key="3">
    <source>
        <dbReference type="Proteomes" id="UP001208651"/>
    </source>
</evidence>
<feature type="region of interest" description="Disordered" evidence="1">
    <location>
        <begin position="1"/>
        <end position="25"/>
    </location>
</feature>
<protein>
    <submittedName>
        <fullName evidence="2">DUF2635 domain-containing protein</fullName>
    </submittedName>
</protein>
<gene>
    <name evidence="2" type="ORF">LZT28_15195</name>
</gene>
<dbReference type="EMBL" id="JAJVCY010000030">
    <property type="protein sequence ID" value="MCV3289579.1"/>
    <property type="molecule type" value="Genomic_DNA"/>
</dbReference>
<dbReference type="Proteomes" id="UP001208651">
    <property type="component" value="Unassembled WGS sequence"/>
</dbReference>
<dbReference type="RefSeq" id="WP_223954557.1">
    <property type="nucleotide sequence ID" value="NZ_JAJVCY010000030.1"/>
</dbReference>
<organism evidence="2 3">
    <name type="scientific">Aeromonas media</name>
    <dbReference type="NCBI Taxonomy" id="651"/>
    <lineage>
        <taxon>Bacteria</taxon>
        <taxon>Pseudomonadati</taxon>
        <taxon>Pseudomonadota</taxon>
        <taxon>Gammaproteobacteria</taxon>
        <taxon>Aeromonadales</taxon>
        <taxon>Aeromonadaceae</taxon>
        <taxon>Aeromonas</taxon>
    </lineage>
</organism>
<dbReference type="Pfam" id="PF10948">
    <property type="entry name" value="DUF2635"/>
    <property type="match status" value="1"/>
</dbReference>
<evidence type="ECO:0000256" key="1">
    <source>
        <dbReference type="SAM" id="MobiDB-lite"/>
    </source>
</evidence>
<proteinExistence type="predicted"/>
<name>A0AAW5RMU1_AERME</name>
<accession>A0AAW5RMU1</accession>
<reference evidence="2" key="1">
    <citation type="submission" date="2022-01" db="EMBL/GenBank/DDBJ databases">
        <title>Comparison of Fish pathogen Aeromonas spp.</title>
        <authorList>
            <person name="Dubey S."/>
            <person name="Sorum H."/>
            <person name="Munangandu H.M."/>
        </authorList>
    </citation>
    <scope>NUCLEOTIDE SEQUENCE</scope>
    <source>
        <strain evidence="2">SD/21-15</strain>
    </source>
</reference>
<evidence type="ECO:0000313" key="2">
    <source>
        <dbReference type="EMBL" id="MCV3289579.1"/>
    </source>
</evidence>